<protein>
    <submittedName>
        <fullName evidence="5">ATP-binding cassette domain-containing protein</fullName>
    </submittedName>
    <submittedName>
        <fullName evidence="6">Phospholipid/cholesterol/gamma-HCH transport system ATP-binding protein</fullName>
    </submittedName>
</protein>
<evidence type="ECO:0000313" key="5">
    <source>
        <dbReference type="EMBL" id="QCI29124.1"/>
    </source>
</evidence>
<dbReference type="SUPFAM" id="SSF52540">
    <property type="entry name" value="P-loop containing nucleoside triphosphate hydrolases"/>
    <property type="match status" value="1"/>
</dbReference>
<dbReference type="Proteomes" id="UP000298805">
    <property type="component" value="Chromosome"/>
</dbReference>
<evidence type="ECO:0000313" key="7">
    <source>
        <dbReference type="Proteomes" id="UP000272781"/>
    </source>
</evidence>
<dbReference type="PANTHER" id="PTHR43023:SF3">
    <property type="entry name" value="PROTEIN TRIGALACTOSYLDIACYLGLYCEROL 3, CHLOROPLASTIC"/>
    <property type="match status" value="1"/>
</dbReference>
<feature type="domain" description="ABC transporter" evidence="4">
    <location>
        <begin position="5"/>
        <end position="242"/>
    </location>
</feature>
<sequence>MKEIIKVRNLTTKFGQKVVHDNISITIYEGEIYGILGASGSGKSTLLREMILLEHSFKGLIEIMGKDITKLSLKEEIELKKNWGVLFQFGALFSSLNVLENISVVLEEYTDLPEEFIIKTAISKLKLTGLKEEVAYQMPKNLSGGMVKRAALARALALDPKLLFLDEPTSGLDPVSARAFDSLIKELHSLFKPTVVMVTHDPQTIANVLDRFCILIDKKVVFEGTFDEAVKSTDKKVQKFLKPILMEIE</sequence>
<reference evidence="8" key="1">
    <citation type="submission" date="2018-03" db="EMBL/GenBank/DDBJ databases">
        <title>A comparative analysis of the Nautiliaceae.</title>
        <authorList>
            <person name="Grosche A."/>
            <person name="Smedile F."/>
            <person name="Vetriani C."/>
        </authorList>
    </citation>
    <scope>NUCLEOTIDE SEQUENCE [LARGE SCALE GENOMIC DNA]</scope>
    <source>
        <strain evidence="8">TB6</strain>
    </source>
</reference>
<organism evidence="6 7">
    <name type="scientific">Caminibacter pacificus</name>
    <dbReference type="NCBI Taxonomy" id="1424653"/>
    <lineage>
        <taxon>Bacteria</taxon>
        <taxon>Pseudomonadati</taxon>
        <taxon>Campylobacterota</taxon>
        <taxon>Epsilonproteobacteria</taxon>
        <taxon>Nautiliales</taxon>
        <taxon>Nautiliaceae</taxon>
        <taxon>Caminibacter</taxon>
    </lineage>
</organism>
<gene>
    <name evidence="5" type="ORF">C6V80_09200</name>
    <name evidence="6" type="ORF">EDC58_1548</name>
</gene>
<dbReference type="InterPro" id="IPR003439">
    <property type="entry name" value="ABC_transporter-like_ATP-bd"/>
</dbReference>
<keyword evidence="2" id="KW-0547">Nucleotide-binding</keyword>
<dbReference type="InterPro" id="IPR003593">
    <property type="entry name" value="AAA+_ATPase"/>
</dbReference>
<reference evidence="5" key="3">
    <citation type="submission" date="2019-06" db="EMBL/GenBank/DDBJ databases">
        <title>A comparative analysis of the Nautiliaceae.</title>
        <authorList>
            <person name="Grosche A."/>
            <person name="Smedile F."/>
            <person name="Vetriani C."/>
        </authorList>
    </citation>
    <scope>NUCLEOTIDE SEQUENCE</scope>
    <source>
        <strain evidence="5">TB6</strain>
    </source>
</reference>
<dbReference type="GO" id="GO:0016887">
    <property type="term" value="F:ATP hydrolysis activity"/>
    <property type="evidence" value="ECO:0007669"/>
    <property type="project" value="InterPro"/>
</dbReference>
<name>A0AAJ4UX81_9BACT</name>
<dbReference type="SMART" id="SM00382">
    <property type="entry name" value="AAA"/>
    <property type="match status" value="1"/>
</dbReference>
<evidence type="ECO:0000313" key="8">
    <source>
        <dbReference type="Proteomes" id="UP000298805"/>
    </source>
</evidence>
<dbReference type="EMBL" id="CP027432">
    <property type="protein sequence ID" value="QCI29124.1"/>
    <property type="molecule type" value="Genomic_DNA"/>
</dbReference>
<evidence type="ECO:0000313" key="6">
    <source>
        <dbReference type="EMBL" id="ROR39057.1"/>
    </source>
</evidence>
<dbReference type="GO" id="GO:0005524">
    <property type="term" value="F:ATP binding"/>
    <property type="evidence" value="ECO:0007669"/>
    <property type="project" value="UniProtKB-KW"/>
</dbReference>
<keyword evidence="3 6" id="KW-0067">ATP-binding</keyword>
<evidence type="ECO:0000256" key="3">
    <source>
        <dbReference type="ARBA" id="ARBA00022840"/>
    </source>
</evidence>
<dbReference type="Pfam" id="PF00005">
    <property type="entry name" value="ABC_tran"/>
    <property type="match status" value="1"/>
</dbReference>
<proteinExistence type="predicted"/>
<accession>A0AAJ4UX81</accession>
<dbReference type="Gene3D" id="3.40.50.300">
    <property type="entry name" value="P-loop containing nucleotide triphosphate hydrolases"/>
    <property type="match status" value="1"/>
</dbReference>
<dbReference type="InterPro" id="IPR027417">
    <property type="entry name" value="P-loop_NTPase"/>
</dbReference>
<evidence type="ECO:0000256" key="1">
    <source>
        <dbReference type="ARBA" id="ARBA00022448"/>
    </source>
</evidence>
<dbReference type="RefSeq" id="WP_123352936.1">
    <property type="nucleotide sequence ID" value="NZ_CP027432.2"/>
</dbReference>
<reference evidence="6 7" key="2">
    <citation type="submission" date="2018-11" db="EMBL/GenBank/DDBJ databases">
        <title>Genomic Encyclopedia of Type Strains, Phase IV (KMG-IV): sequencing the most valuable type-strain genomes for metagenomic binning, comparative biology and taxonomic classification.</title>
        <authorList>
            <person name="Goeker M."/>
        </authorList>
    </citation>
    <scope>NUCLEOTIDE SEQUENCE [LARGE SCALE GENOMIC DNA]</scope>
    <source>
        <strain evidence="6 7">DSM 27783</strain>
    </source>
</reference>
<dbReference type="EMBL" id="RJVK01000004">
    <property type="protein sequence ID" value="ROR39057.1"/>
    <property type="molecule type" value="Genomic_DNA"/>
</dbReference>
<dbReference type="Proteomes" id="UP000272781">
    <property type="component" value="Unassembled WGS sequence"/>
</dbReference>
<dbReference type="PANTHER" id="PTHR43023">
    <property type="entry name" value="PROTEIN TRIGALACTOSYLDIACYLGLYCEROL 3, CHLOROPLASTIC"/>
    <property type="match status" value="1"/>
</dbReference>
<dbReference type="PROSITE" id="PS50893">
    <property type="entry name" value="ABC_TRANSPORTER_2"/>
    <property type="match status" value="1"/>
</dbReference>
<dbReference type="AlphaFoldDB" id="A0AAJ4UX81"/>
<keyword evidence="1" id="KW-0813">Transport</keyword>
<keyword evidence="8" id="KW-1185">Reference proteome</keyword>
<evidence type="ECO:0000259" key="4">
    <source>
        <dbReference type="PROSITE" id="PS50893"/>
    </source>
</evidence>
<evidence type="ECO:0000256" key="2">
    <source>
        <dbReference type="ARBA" id="ARBA00022741"/>
    </source>
</evidence>